<comment type="caution">
    <text evidence="2">The sequence shown here is derived from an EMBL/GenBank/DDBJ whole genome shotgun (WGS) entry which is preliminary data.</text>
</comment>
<gene>
    <name evidence="2" type="ORF">BCR34DRAFT_583549</name>
</gene>
<proteinExistence type="predicted"/>
<evidence type="ECO:0000256" key="1">
    <source>
        <dbReference type="SAM" id="SignalP"/>
    </source>
</evidence>
<protein>
    <submittedName>
        <fullName evidence="2">Uncharacterized protein</fullName>
    </submittedName>
</protein>
<feature type="signal peptide" evidence="1">
    <location>
        <begin position="1"/>
        <end position="19"/>
    </location>
</feature>
<dbReference type="STRING" id="1231657.A0A1Y2A5U0"/>
<accession>A0A1Y2A5U0</accession>
<feature type="chain" id="PRO_5012463344" evidence="1">
    <location>
        <begin position="20"/>
        <end position="136"/>
    </location>
</feature>
<dbReference type="OrthoDB" id="206201at2759"/>
<name>A0A1Y2A5U0_9PLEO</name>
<evidence type="ECO:0000313" key="3">
    <source>
        <dbReference type="Proteomes" id="UP000193144"/>
    </source>
</evidence>
<dbReference type="EMBL" id="MCFA01000011">
    <property type="protein sequence ID" value="ORY17700.1"/>
    <property type="molecule type" value="Genomic_DNA"/>
</dbReference>
<evidence type="ECO:0000313" key="2">
    <source>
        <dbReference type="EMBL" id="ORY17700.1"/>
    </source>
</evidence>
<keyword evidence="1" id="KW-0732">Signal</keyword>
<dbReference type="Proteomes" id="UP000193144">
    <property type="component" value="Unassembled WGS sequence"/>
</dbReference>
<dbReference type="AlphaFoldDB" id="A0A1Y2A5U0"/>
<organism evidence="2 3">
    <name type="scientific">Clohesyomyces aquaticus</name>
    <dbReference type="NCBI Taxonomy" id="1231657"/>
    <lineage>
        <taxon>Eukaryota</taxon>
        <taxon>Fungi</taxon>
        <taxon>Dikarya</taxon>
        <taxon>Ascomycota</taxon>
        <taxon>Pezizomycotina</taxon>
        <taxon>Dothideomycetes</taxon>
        <taxon>Pleosporomycetidae</taxon>
        <taxon>Pleosporales</taxon>
        <taxon>Lindgomycetaceae</taxon>
        <taxon>Clohesyomyces</taxon>
    </lineage>
</organism>
<reference evidence="2 3" key="1">
    <citation type="submission" date="2016-07" db="EMBL/GenBank/DDBJ databases">
        <title>Pervasive Adenine N6-methylation of Active Genes in Fungi.</title>
        <authorList>
            <consortium name="DOE Joint Genome Institute"/>
            <person name="Mondo S.J."/>
            <person name="Dannebaum R.O."/>
            <person name="Kuo R.C."/>
            <person name="Labutti K."/>
            <person name="Haridas S."/>
            <person name="Kuo A."/>
            <person name="Salamov A."/>
            <person name="Ahrendt S.R."/>
            <person name="Lipzen A."/>
            <person name="Sullivan W."/>
            <person name="Andreopoulos W.B."/>
            <person name="Clum A."/>
            <person name="Lindquist E."/>
            <person name="Daum C."/>
            <person name="Ramamoorthy G.K."/>
            <person name="Gryganskyi A."/>
            <person name="Culley D."/>
            <person name="Magnuson J.K."/>
            <person name="James T.Y."/>
            <person name="O'Malley M.A."/>
            <person name="Stajich J.E."/>
            <person name="Spatafora J.W."/>
            <person name="Visel A."/>
            <person name="Grigoriev I.V."/>
        </authorList>
    </citation>
    <scope>NUCLEOTIDE SEQUENCE [LARGE SCALE GENOMIC DNA]</scope>
    <source>
        <strain evidence="2 3">CBS 115471</strain>
    </source>
</reference>
<sequence>MTKLTYIILCAATAVLARSEPPALAPFYGDGHPDYALIKEQYSIKLSKGSTLEAYFDRIGVNLSSMSSLFSYHNGLHRYRVYVNEDVIHKRIKYDPGIEWVSQDRGFDLTKDWENERVLPGAPNLPPSSPKTIQVL</sequence>
<keyword evidence="3" id="KW-1185">Reference proteome</keyword>